<dbReference type="Gene3D" id="3.80.10.10">
    <property type="entry name" value="Ribonuclease Inhibitor"/>
    <property type="match status" value="1"/>
</dbReference>
<dbReference type="EMBL" id="VEPZ02000799">
    <property type="protein sequence ID" value="KAE8718939.1"/>
    <property type="molecule type" value="Genomic_DNA"/>
</dbReference>
<accession>A0A6A3BVL4</accession>
<proteinExistence type="predicted"/>
<organism evidence="1 2">
    <name type="scientific">Hibiscus syriacus</name>
    <name type="common">Rose of Sharon</name>
    <dbReference type="NCBI Taxonomy" id="106335"/>
    <lineage>
        <taxon>Eukaryota</taxon>
        <taxon>Viridiplantae</taxon>
        <taxon>Streptophyta</taxon>
        <taxon>Embryophyta</taxon>
        <taxon>Tracheophyta</taxon>
        <taxon>Spermatophyta</taxon>
        <taxon>Magnoliopsida</taxon>
        <taxon>eudicotyledons</taxon>
        <taxon>Gunneridae</taxon>
        <taxon>Pentapetalae</taxon>
        <taxon>rosids</taxon>
        <taxon>malvids</taxon>
        <taxon>Malvales</taxon>
        <taxon>Malvaceae</taxon>
        <taxon>Malvoideae</taxon>
        <taxon>Hibiscus</taxon>
    </lineage>
</organism>
<gene>
    <name evidence="1" type="ORF">F3Y22_tig00109987pilonHSYRG00261</name>
</gene>
<name>A0A6A3BVL4_HIBSY</name>
<comment type="caution">
    <text evidence="1">The sequence shown here is derived from an EMBL/GenBank/DDBJ whole genome shotgun (WGS) entry which is preliminary data.</text>
</comment>
<sequence length="206" mass="22749">MVAQISTVTDSVDVQYGMINDHRTMIFIEEFVVSLDRRLTPCIRSSRSTGPPFITLGSVPGWFWSMSALVHVNLSRNRFGGTIGFEPTSGIGSFSSVRVLNLSTNRFTNLVELSGFPNLEFLDVSNNVLGVLPDGFINLTKLQRLDISSCKISGSVKPVSTLHSLNYLDVSNNSMNDIFPFDFPSANNLKFLNFAQPPPSFPLGFF</sequence>
<evidence type="ECO:0000313" key="1">
    <source>
        <dbReference type="EMBL" id="KAE8718939.1"/>
    </source>
</evidence>
<keyword evidence="2" id="KW-1185">Reference proteome</keyword>
<protein>
    <submittedName>
        <fullName evidence="1">Uncharacterized protein</fullName>
    </submittedName>
</protein>
<dbReference type="InterPro" id="IPR001611">
    <property type="entry name" value="Leu-rich_rpt"/>
</dbReference>
<dbReference type="Pfam" id="PF00560">
    <property type="entry name" value="LRR_1"/>
    <property type="match status" value="1"/>
</dbReference>
<dbReference type="InterPro" id="IPR052595">
    <property type="entry name" value="LRRC69/RLP"/>
</dbReference>
<evidence type="ECO:0000313" key="2">
    <source>
        <dbReference type="Proteomes" id="UP000436088"/>
    </source>
</evidence>
<dbReference type="Pfam" id="PF13855">
    <property type="entry name" value="LRR_8"/>
    <property type="match status" value="1"/>
</dbReference>
<reference evidence="1" key="1">
    <citation type="submission" date="2019-09" db="EMBL/GenBank/DDBJ databases">
        <title>Draft genome information of white flower Hibiscus syriacus.</title>
        <authorList>
            <person name="Kim Y.-M."/>
        </authorList>
    </citation>
    <scope>NUCLEOTIDE SEQUENCE [LARGE SCALE GENOMIC DNA]</scope>
    <source>
        <strain evidence="1">YM2019G1</strain>
    </source>
</reference>
<dbReference type="AlphaFoldDB" id="A0A6A3BVL4"/>
<dbReference type="Proteomes" id="UP000436088">
    <property type="component" value="Unassembled WGS sequence"/>
</dbReference>
<dbReference type="InterPro" id="IPR032675">
    <property type="entry name" value="LRR_dom_sf"/>
</dbReference>
<dbReference type="PANTHER" id="PTHR48057">
    <property type="entry name" value="LEUCINE-RICH REPEAT SERINE/THREONINE-PROTEIN KINASE 1"/>
    <property type="match status" value="1"/>
</dbReference>
<dbReference type="SUPFAM" id="SSF52058">
    <property type="entry name" value="L domain-like"/>
    <property type="match status" value="1"/>
</dbReference>